<feature type="domain" description="Sema" evidence="7">
    <location>
        <begin position="30"/>
        <end position="463"/>
    </location>
</feature>
<accession>A0A6P3VKH3</accession>
<dbReference type="SMART" id="SM00630">
    <property type="entry name" value="Sema"/>
    <property type="match status" value="1"/>
</dbReference>
<dbReference type="OrthoDB" id="9988752at2759"/>
<dbReference type="GO" id="GO:0045499">
    <property type="term" value="F:chemorepellent activity"/>
    <property type="evidence" value="ECO:0007669"/>
    <property type="project" value="TreeGrafter"/>
</dbReference>
<dbReference type="Gene3D" id="2.60.40.10">
    <property type="entry name" value="Immunoglobulins"/>
    <property type="match status" value="1"/>
</dbReference>
<comment type="caution">
    <text evidence="6">Lacks conserved residue(s) required for the propagation of feature annotation.</text>
</comment>
<dbReference type="Gene3D" id="3.30.1680.10">
    <property type="entry name" value="ligand-binding face of the semaphorins, domain 2"/>
    <property type="match status" value="1"/>
</dbReference>
<dbReference type="Pfam" id="PF01403">
    <property type="entry name" value="Sema"/>
    <property type="match status" value="1"/>
</dbReference>
<dbReference type="InterPro" id="IPR027231">
    <property type="entry name" value="Semaphorin"/>
</dbReference>
<dbReference type="FunFam" id="2.130.10.10:FF:000223">
    <property type="entry name" value="semaphorin-7A isoform X1"/>
    <property type="match status" value="1"/>
</dbReference>
<dbReference type="PANTHER" id="PTHR11036:SF80">
    <property type="entry name" value="SEMAPHORIN-7A"/>
    <property type="match status" value="1"/>
</dbReference>
<dbReference type="AlphaFoldDB" id="A0A6P3VKH3"/>
<evidence type="ECO:0000256" key="1">
    <source>
        <dbReference type="ARBA" id="ARBA00004370"/>
    </source>
</evidence>
<dbReference type="KEGG" id="char:105892512"/>
<evidence type="ECO:0000313" key="8">
    <source>
        <dbReference type="Proteomes" id="UP000515152"/>
    </source>
</evidence>
<dbReference type="GO" id="GO:0030215">
    <property type="term" value="F:semaphorin receptor binding"/>
    <property type="evidence" value="ECO:0007669"/>
    <property type="project" value="InterPro"/>
</dbReference>
<comment type="subcellular location">
    <subcellularLocation>
        <location evidence="1">Membrane</location>
    </subcellularLocation>
</comment>
<keyword evidence="5" id="KW-0325">Glycoprotein</keyword>
<dbReference type="InterPro" id="IPR015943">
    <property type="entry name" value="WD40/YVTN_repeat-like_dom_sf"/>
</dbReference>
<dbReference type="InterPro" id="IPR016201">
    <property type="entry name" value="PSI"/>
</dbReference>
<keyword evidence="8" id="KW-1185">Reference proteome</keyword>
<dbReference type="InterPro" id="IPR002165">
    <property type="entry name" value="Plexin_repeat"/>
</dbReference>
<proteinExistence type="inferred from homology"/>
<dbReference type="PANTHER" id="PTHR11036">
    <property type="entry name" value="SEMAPHORIN"/>
    <property type="match status" value="1"/>
</dbReference>
<dbReference type="InterPro" id="IPR013783">
    <property type="entry name" value="Ig-like_fold"/>
</dbReference>
<evidence type="ECO:0000256" key="4">
    <source>
        <dbReference type="ARBA" id="ARBA00023157"/>
    </source>
</evidence>
<evidence type="ECO:0000256" key="2">
    <source>
        <dbReference type="ARBA" id="ARBA00009492"/>
    </source>
</evidence>
<reference evidence="9" key="1">
    <citation type="submission" date="2025-08" db="UniProtKB">
        <authorList>
            <consortium name="RefSeq"/>
        </authorList>
    </citation>
    <scope>IDENTIFICATION</scope>
</reference>
<dbReference type="GO" id="GO:0030335">
    <property type="term" value="P:positive regulation of cell migration"/>
    <property type="evidence" value="ECO:0007669"/>
    <property type="project" value="TreeGrafter"/>
</dbReference>
<dbReference type="InterPro" id="IPR001627">
    <property type="entry name" value="Semap_dom"/>
</dbReference>
<dbReference type="SMART" id="SM00423">
    <property type="entry name" value="PSI"/>
    <property type="match status" value="1"/>
</dbReference>
<sequence>MRPLLFELGFCSWSLIITFVFCVYPRNIPRLTLHQNGINDSLPYQIILSHSVFFYQENSDSLFIGGTNSVLQIDLKNGSVLENYTLSTSPDQSCSEGSCDNVITIIEDFQESLFVCGTNGERRQCWRLYPKENGRPGEVVESYEGIGITPHTYSQNSISLSVDGDLYAAAPLYKDGSSLQFRRAAGKRTNVRMYDKWITEPTFISAFLVPLENDPDDEKIYVFFREKNSDNSPEADPWISRVARVCKADEGGSKRFFQNIWTSFLKARLVCGIPGESLYFNRLQDIHVQKEADWKDWRVYALFSSSWNSTAVCVYSMGEIDRVFEISSFRGFDDTIPNPRPGACVTNSKTLPISTITVIKDHPEMTDWIHPIHRQAPFYVSSNNYTKMAVDRIEAENNSTHNVLLLSTDRGTIHKILENDLKPFIISETHLYNFTTPVQTMKLDSKRRKLIVGYPGQVSYFDLQRCQDYNKSCEDCVLARDPYCSWNADGCTAETPRGIQNIADGQTDVCHQKSVHTASSNLTRTKRATLMTSPDLQKMVHSVPLDFPFYLSCPIDSHHAAYAWEHESQTSACQKTGSICLHLIPAVRDDSYGNYRCVSQERDYTRVVKEYRLLKQQPPLTTSLFPVLRADAAKITAHLTAHLTSVLSIVLMVVLR</sequence>
<dbReference type="CTD" id="8482"/>
<dbReference type="SUPFAM" id="SSF101912">
    <property type="entry name" value="Sema domain"/>
    <property type="match status" value="1"/>
</dbReference>
<evidence type="ECO:0000313" key="9">
    <source>
        <dbReference type="RefSeq" id="XP_012674235.2"/>
    </source>
</evidence>
<dbReference type="RefSeq" id="XP_012674235.2">
    <property type="nucleotide sequence ID" value="XM_012818781.3"/>
</dbReference>
<dbReference type="FunFam" id="2.60.40.10:FF:001170">
    <property type="entry name" value="Sema domain, immunoglobulin domain (Ig), short basic domain, secreted, (Semaphorin) 3F"/>
    <property type="match status" value="1"/>
</dbReference>
<name>A0A6P3VKH3_CLUHA</name>
<evidence type="ECO:0000259" key="7">
    <source>
        <dbReference type="PROSITE" id="PS51004"/>
    </source>
</evidence>
<keyword evidence="3" id="KW-0472">Membrane</keyword>
<keyword evidence="4" id="KW-1015">Disulfide bond</keyword>
<dbReference type="GeneID" id="105892512"/>
<dbReference type="PROSITE" id="PS51004">
    <property type="entry name" value="SEMA"/>
    <property type="match status" value="1"/>
</dbReference>
<protein>
    <submittedName>
        <fullName evidence="9">Semaphorin-7A</fullName>
    </submittedName>
</protein>
<dbReference type="Gene3D" id="2.130.10.10">
    <property type="entry name" value="YVTN repeat-like/Quinoprotein amine dehydrogenase"/>
    <property type="match status" value="1"/>
</dbReference>
<dbReference type="Proteomes" id="UP000515152">
    <property type="component" value="Chromosome 3"/>
</dbReference>
<dbReference type="GO" id="GO:0050727">
    <property type="term" value="P:regulation of inflammatory response"/>
    <property type="evidence" value="ECO:0007669"/>
    <property type="project" value="TreeGrafter"/>
</dbReference>
<organism evidence="8 9">
    <name type="scientific">Clupea harengus</name>
    <name type="common">Atlantic herring</name>
    <dbReference type="NCBI Taxonomy" id="7950"/>
    <lineage>
        <taxon>Eukaryota</taxon>
        <taxon>Metazoa</taxon>
        <taxon>Chordata</taxon>
        <taxon>Craniata</taxon>
        <taxon>Vertebrata</taxon>
        <taxon>Euteleostomi</taxon>
        <taxon>Actinopterygii</taxon>
        <taxon>Neopterygii</taxon>
        <taxon>Teleostei</taxon>
        <taxon>Clupei</taxon>
        <taxon>Clupeiformes</taxon>
        <taxon>Clupeoidei</taxon>
        <taxon>Clupeidae</taxon>
        <taxon>Clupea</taxon>
    </lineage>
</organism>
<dbReference type="GO" id="GO:0007411">
    <property type="term" value="P:axon guidance"/>
    <property type="evidence" value="ECO:0007669"/>
    <property type="project" value="TreeGrafter"/>
</dbReference>
<evidence type="ECO:0000256" key="6">
    <source>
        <dbReference type="PROSITE-ProRule" id="PRU00352"/>
    </source>
</evidence>
<gene>
    <name evidence="9" type="primary">sema7a</name>
</gene>
<comment type="similarity">
    <text evidence="2">Belongs to the semaphorin family.</text>
</comment>
<evidence type="ECO:0000256" key="5">
    <source>
        <dbReference type="ARBA" id="ARBA00023180"/>
    </source>
</evidence>
<dbReference type="SUPFAM" id="SSF103575">
    <property type="entry name" value="Plexin repeat"/>
    <property type="match status" value="1"/>
</dbReference>
<dbReference type="GO" id="GO:0009897">
    <property type="term" value="C:external side of plasma membrane"/>
    <property type="evidence" value="ECO:0007669"/>
    <property type="project" value="TreeGrafter"/>
</dbReference>
<dbReference type="GO" id="GO:0071526">
    <property type="term" value="P:semaphorin-plexin signaling pathway"/>
    <property type="evidence" value="ECO:0007669"/>
    <property type="project" value="TreeGrafter"/>
</dbReference>
<evidence type="ECO:0000256" key="3">
    <source>
        <dbReference type="ARBA" id="ARBA00023136"/>
    </source>
</evidence>
<dbReference type="GO" id="GO:0007229">
    <property type="term" value="P:integrin-mediated signaling pathway"/>
    <property type="evidence" value="ECO:0007669"/>
    <property type="project" value="TreeGrafter"/>
</dbReference>
<dbReference type="InterPro" id="IPR036352">
    <property type="entry name" value="Semap_dom_sf"/>
</dbReference>
<dbReference type="Pfam" id="PF01437">
    <property type="entry name" value="PSI"/>
    <property type="match status" value="1"/>
</dbReference>
<dbReference type="GO" id="GO:0001755">
    <property type="term" value="P:neural crest cell migration"/>
    <property type="evidence" value="ECO:0007669"/>
    <property type="project" value="TreeGrafter"/>
</dbReference>
<dbReference type="GO" id="GO:0005178">
    <property type="term" value="F:integrin binding"/>
    <property type="evidence" value="ECO:0007669"/>
    <property type="project" value="TreeGrafter"/>
</dbReference>